<dbReference type="PANTHER" id="PTHR23098:SF16">
    <property type="entry name" value="REGULATORY PROTEIN ZESTE"/>
    <property type="match status" value="1"/>
</dbReference>
<dbReference type="EMBL" id="JAOPHQ010000350">
    <property type="protein sequence ID" value="KAK0154751.1"/>
    <property type="molecule type" value="Genomic_DNA"/>
</dbReference>
<evidence type="ECO:0000256" key="1">
    <source>
        <dbReference type="SAM" id="MobiDB-lite"/>
    </source>
</evidence>
<comment type="caution">
    <text evidence="3">The sequence shown here is derived from an EMBL/GenBank/DDBJ whole genome shotgun (WGS) entry which is preliminary data.</text>
</comment>
<name>A0AA47NAT0_MERPO</name>
<accession>A0AA47NAT0</accession>
<organism evidence="3 4">
    <name type="scientific">Merluccius polli</name>
    <name type="common">Benguela hake</name>
    <name type="synonym">Merluccius cadenati</name>
    <dbReference type="NCBI Taxonomy" id="89951"/>
    <lineage>
        <taxon>Eukaryota</taxon>
        <taxon>Metazoa</taxon>
        <taxon>Chordata</taxon>
        <taxon>Craniata</taxon>
        <taxon>Vertebrata</taxon>
        <taxon>Euteleostomi</taxon>
        <taxon>Actinopterygii</taxon>
        <taxon>Neopterygii</taxon>
        <taxon>Teleostei</taxon>
        <taxon>Neoteleostei</taxon>
        <taxon>Acanthomorphata</taxon>
        <taxon>Zeiogadaria</taxon>
        <taxon>Gadariae</taxon>
        <taxon>Gadiformes</taxon>
        <taxon>Gadoidei</taxon>
        <taxon>Merlucciidae</taxon>
        <taxon>Merluccius</taxon>
    </lineage>
</organism>
<dbReference type="Proteomes" id="UP001174136">
    <property type="component" value="Unassembled WGS sequence"/>
</dbReference>
<dbReference type="PANTHER" id="PTHR23098">
    <property type="entry name" value="AGAP001331-PA-RELATED"/>
    <property type="match status" value="1"/>
</dbReference>
<reference evidence="3" key="1">
    <citation type="journal article" date="2023" name="Front. Mar. Sci.">
        <title>A new Merluccius polli reference genome to investigate the effects of global change in West African waters.</title>
        <authorList>
            <person name="Mateo J.L."/>
            <person name="Blanco-Fernandez C."/>
            <person name="Garcia-Vazquez E."/>
            <person name="Machado-Schiaffino G."/>
        </authorList>
    </citation>
    <scope>NUCLEOTIDE SEQUENCE</scope>
    <source>
        <strain evidence="3">C29</strain>
        <tissue evidence="3">Fin</tissue>
    </source>
</reference>
<gene>
    <name evidence="3" type="primary">NAIF1_3</name>
    <name evidence="3" type="ORF">N1851_002937</name>
</gene>
<dbReference type="InterPro" id="IPR028002">
    <property type="entry name" value="Myb_DNA-bind_5"/>
</dbReference>
<evidence type="ECO:0000259" key="2">
    <source>
        <dbReference type="Pfam" id="PF13873"/>
    </source>
</evidence>
<sequence length="149" mass="15950">MTKRAKKRNFTDTEIEVLVGGVKTNQDILFGTLNAGITNKQKNAAWDRVADAVNSVGSERRLSIPEIKKKWFDIKLNAKKRVTAHRRETSLTGGGQAATQLTPMDTRIASIIGDTALCGIIPGGDTDTLSTEPAVPSTSQTAGQIKSLG</sequence>
<protein>
    <submittedName>
        <fullName evidence="3">Nuclear apoptosis-inducing factor 1</fullName>
    </submittedName>
</protein>
<proteinExistence type="predicted"/>
<evidence type="ECO:0000313" key="3">
    <source>
        <dbReference type="EMBL" id="KAK0154751.1"/>
    </source>
</evidence>
<dbReference type="GO" id="GO:0005634">
    <property type="term" value="C:nucleus"/>
    <property type="evidence" value="ECO:0007669"/>
    <property type="project" value="TreeGrafter"/>
</dbReference>
<evidence type="ECO:0000313" key="4">
    <source>
        <dbReference type="Proteomes" id="UP001174136"/>
    </source>
</evidence>
<keyword evidence="4" id="KW-1185">Reference proteome</keyword>
<dbReference type="Pfam" id="PF13873">
    <property type="entry name" value="Myb_DNA-bind_5"/>
    <property type="match status" value="1"/>
</dbReference>
<dbReference type="AlphaFoldDB" id="A0AA47NAT0"/>
<feature type="domain" description="Myb/SANT-like DNA-binding" evidence="2">
    <location>
        <begin position="6"/>
        <end position="83"/>
    </location>
</feature>
<feature type="region of interest" description="Disordered" evidence="1">
    <location>
        <begin position="128"/>
        <end position="149"/>
    </location>
</feature>